<dbReference type="AlphaFoldDB" id="A0A9P1M5R1"/>
<feature type="compositionally biased region" description="Polar residues" evidence="10">
    <location>
        <begin position="651"/>
        <end position="663"/>
    </location>
</feature>
<feature type="region of interest" description="Disordered" evidence="10">
    <location>
        <begin position="651"/>
        <end position="673"/>
    </location>
</feature>
<keyword evidence="5 9" id="KW-0010">Activator</keyword>
<evidence type="ECO:0000313" key="11">
    <source>
        <dbReference type="EMBL" id="CAI4210486.1"/>
    </source>
</evidence>
<evidence type="ECO:0000256" key="1">
    <source>
        <dbReference type="ARBA" id="ARBA00004123"/>
    </source>
</evidence>
<comment type="similarity">
    <text evidence="2 9">Belongs to the Mediator complex subunit 5 family.</text>
</comment>
<evidence type="ECO:0000256" key="5">
    <source>
        <dbReference type="ARBA" id="ARBA00023159"/>
    </source>
</evidence>
<organism evidence="11 12">
    <name type="scientific">Parascedosporium putredinis</name>
    <dbReference type="NCBI Taxonomy" id="1442378"/>
    <lineage>
        <taxon>Eukaryota</taxon>
        <taxon>Fungi</taxon>
        <taxon>Dikarya</taxon>
        <taxon>Ascomycota</taxon>
        <taxon>Pezizomycotina</taxon>
        <taxon>Sordariomycetes</taxon>
        <taxon>Hypocreomycetidae</taxon>
        <taxon>Microascales</taxon>
        <taxon>Microascaceae</taxon>
        <taxon>Parascedosporium</taxon>
    </lineage>
</organism>
<accession>A0A9P1M5R1</accession>
<dbReference type="InterPro" id="IPR014801">
    <property type="entry name" value="Mediator_Med5_fun"/>
</dbReference>
<dbReference type="PANTHER" id="PTHR35784">
    <property type="entry name" value="MEDIATOR OF RNA POLYMERASE II TRANSCRIPTION SUBUNIT 5"/>
    <property type="match status" value="1"/>
</dbReference>
<evidence type="ECO:0000256" key="2">
    <source>
        <dbReference type="ARBA" id="ARBA00008782"/>
    </source>
</evidence>
<keyword evidence="6 9" id="KW-0804">Transcription</keyword>
<evidence type="ECO:0000256" key="3">
    <source>
        <dbReference type="ARBA" id="ARBA00020628"/>
    </source>
</evidence>
<evidence type="ECO:0000256" key="7">
    <source>
        <dbReference type="ARBA" id="ARBA00023242"/>
    </source>
</evidence>
<evidence type="ECO:0000256" key="10">
    <source>
        <dbReference type="SAM" id="MobiDB-lite"/>
    </source>
</evidence>
<evidence type="ECO:0000256" key="6">
    <source>
        <dbReference type="ARBA" id="ARBA00023163"/>
    </source>
</evidence>
<protein>
    <recommendedName>
        <fullName evidence="3 9">Mediator of RNA polymerase II transcription subunit 5</fullName>
    </recommendedName>
    <alternativeName>
        <fullName evidence="8 9">Mediator complex subunit 5</fullName>
    </alternativeName>
</protein>
<proteinExistence type="inferred from homology"/>
<dbReference type="OrthoDB" id="5330228at2759"/>
<reference evidence="11" key="1">
    <citation type="submission" date="2022-11" db="EMBL/GenBank/DDBJ databases">
        <authorList>
            <person name="Scott C."/>
            <person name="Bruce N."/>
        </authorList>
    </citation>
    <scope>NUCLEOTIDE SEQUENCE</scope>
</reference>
<dbReference type="Proteomes" id="UP000838763">
    <property type="component" value="Unassembled WGS sequence"/>
</dbReference>
<dbReference type="GO" id="GO:0016592">
    <property type="term" value="C:mediator complex"/>
    <property type="evidence" value="ECO:0007669"/>
    <property type="project" value="InterPro"/>
</dbReference>
<dbReference type="EMBL" id="CALLCH030000001">
    <property type="protein sequence ID" value="CAI4210486.1"/>
    <property type="molecule type" value="Genomic_DNA"/>
</dbReference>
<comment type="subunit">
    <text evidence="9">Component of the Mediator complex.</text>
</comment>
<name>A0A9P1M5R1_9PEZI</name>
<keyword evidence="7 9" id="KW-0539">Nucleus</keyword>
<keyword evidence="12" id="KW-1185">Reference proteome</keyword>
<evidence type="ECO:0000256" key="4">
    <source>
        <dbReference type="ARBA" id="ARBA00023015"/>
    </source>
</evidence>
<dbReference type="GO" id="GO:0003712">
    <property type="term" value="F:transcription coregulator activity"/>
    <property type="evidence" value="ECO:0007669"/>
    <property type="project" value="InterPro"/>
</dbReference>
<dbReference type="PANTHER" id="PTHR35784:SF1">
    <property type="entry name" value="MEDIATOR OF RNA POLYMERASE II TRANSCRIPTION SUBUNIT 5"/>
    <property type="match status" value="1"/>
</dbReference>
<comment type="function">
    <text evidence="9">Component of the Mediator complex, a coactivator involved in the regulated transcription of nearly all RNA polymerase II-dependent genes. Mediator functions as a bridge to convey information from gene-specific regulatory proteins to the basal RNA polymerase II transcription machinery. Mediator is recruited to promoters by direct interactions with regulatory proteins and serves as a scaffold for the assembly of a functional preinitiation complex with RNA polymerase II and the general transcription factors.</text>
</comment>
<sequence length="673" mass="74462">MASTTEVMANRDLFLRVQVASMGAWDDFLDNIRSPDALADLLLRPRAGNSDCLDPRIPLYLQTVLELEYIDPPAILKALYRYSTSHTQSQSGVEKLPPIRWRSSYSAEEVMFYRLTKVVVHGGAIRAPSDALRMMDIVARWMALFTAAFRTLLPTSWNASIAERLELFRSTLSSFEPVEKVKDGEEAKGLDEMLDSSVGLDTVILPELHITNSRAGLYIYLNACATPCSPTTPEFCITEALNQVDTSTFPTLSSMFDDSPNTNPLTDNVREEFCFACCLHNLMPQSHIETLLGENTYQTLPSGGRYVKEDLVRDCAADPEKFQSLIGELDNMDGNVGAVCQALTEVLTRELVLHSQLARKPLSLDVMLLFVKPASILQPICDLLDNWQYEEDQGEYQPVYEEFGSILLLLLAFAYRYNLTPADIGIRSRDSFVSKLLSQGHLGRPLDSLTEQEQEHLDGWIRGLFDTDTGDEQKAILKIFQLLLTPSAISTEASTMLTSVLNLVAKPLEHALRSYQRRDPKNVQIEPLLRTLKDNLALSRRTGGAEQNEVETWSGPATGGLAVTVKHTVASFIPWALHPRLNAMPTPYTHRQLLYGIKVLGAPRILRIILEELQQQTEAGNASIAFDIASALICAPDVTSDVLPAALQTLDESGNVPPTSATAQHPRGSQGGG</sequence>
<comment type="caution">
    <text evidence="11">The sequence shown here is derived from an EMBL/GenBank/DDBJ whole genome shotgun (WGS) entry which is preliminary data.</text>
</comment>
<comment type="subcellular location">
    <subcellularLocation>
        <location evidence="1 9">Nucleus</location>
    </subcellularLocation>
</comment>
<dbReference type="GO" id="GO:0006357">
    <property type="term" value="P:regulation of transcription by RNA polymerase II"/>
    <property type="evidence" value="ECO:0007669"/>
    <property type="project" value="InterPro"/>
</dbReference>
<evidence type="ECO:0000256" key="9">
    <source>
        <dbReference type="RuleBase" id="RU364142"/>
    </source>
</evidence>
<evidence type="ECO:0000256" key="8">
    <source>
        <dbReference type="ARBA" id="ARBA00031256"/>
    </source>
</evidence>
<evidence type="ECO:0000313" key="12">
    <source>
        <dbReference type="Proteomes" id="UP000838763"/>
    </source>
</evidence>
<dbReference type="Pfam" id="PF08689">
    <property type="entry name" value="Med5"/>
    <property type="match status" value="3"/>
</dbReference>
<gene>
    <name evidence="9" type="primary">MED5</name>
    <name evidence="11" type="ORF">PPNO1_LOCUS287</name>
</gene>
<keyword evidence="4 9" id="KW-0805">Transcription regulation</keyword>